<proteinExistence type="predicted"/>
<accession>A0A6J6I0K0</accession>
<name>A0A6J6I0K0_9ZZZZ</name>
<protein>
    <submittedName>
        <fullName evidence="1">Unannotated protein</fullName>
    </submittedName>
</protein>
<sequence length="299" mass="32122">MAGGKSTGVKVEIRAGGPAIGYSQVTAELYKDPSILLGFTSTDEAVAHSTDFPTQAVVAPFNINPQIIMWDPATYPDVKVIGDLKEPGVKVRYFQGAAYMDYFTSTNILDKKQVDDTYDGAPASFIAAGGKDAQQGFGTAEPYFYEKVLKDWMKPVAYQYVHDAGWTAYAQSLGATPTNITKYDSCLKALVPVIQQAAVDYLASADTANAIILDAVNQYNNGWVYDAGQATAAVAKMQSDKLIANSPDGTLGSFDEQRVTDFIKVATPVFTATGSKVKEGLMAEDIVTNKYIDPSIKLG</sequence>
<dbReference type="EMBL" id="CAEZUZ010000112">
    <property type="protein sequence ID" value="CAB4618806.1"/>
    <property type="molecule type" value="Genomic_DNA"/>
</dbReference>
<evidence type="ECO:0000313" key="1">
    <source>
        <dbReference type="EMBL" id="CAB4618806.1"/>
    </source>
</evidence>
<dbReference type="AlphaFoldDB" id="A0A6J6I0K0"/>
<reference evidence="1" key="1">
    <citation type="submission" date="2020-05" db="EMBL/GenBank/DDBJ databases">
        <authorList>
            <person name="Chiriac C."/>
            <person name="Salcher M."/>
            <person name="Ghai R."/>
            <person name="Kavagutti S V."/>
        </authorList>
    </citation>
    <scope>NUCLEOTIDE SEQUENCE</scope>
</reference>
<gene>
    <name evidence="1" type="ORF">UFOPK1889_00734</name>
</gene>
<organism evidence="1">
    <name type="scientific">freshwater metagenome</name>
    <dbReference type="NCBI Taxonomy" id="449393"/>
    <lineage>
        <taxon>unclassified sequences</taxon>
        <taxon>metagenomes</taxon>
        <taxon>ecological metagenomes</taxon>
    </lineage>
</organism>
<dbReference type="Gene3D" id="3.40.190.10">
    <property type="entry name" value="Periplasmic binding protein-like II"/>
    <property type="match status" value="1"/>
</dbReference>